<keyword evidence="1" id="KW-1133">Transmembrane helix</keyword>
<accession>A0ABU7CMJ2</accession>
<protein>
    <submittedName>
        <fullName evidence="2">Uncharacterized protein</fullName>
    </submittedName>
</protein>
<keyword evidence="3" id="KW-1185">Reference proteome</keyword>
<keyword evidence="1" id="KW-0812">Transmembrane</keyword>
<gene>
    <name evidence="2" type="ORF">ATANTOWER_030996</name>
</gene>
<comment type="caution">
    <text evidence="2">The sequence shown here is derived from an EMBL/GenBank/DDBJ whole genome shotgun (WGS) entry which is preliminary data.</text>
</comment>
<sequence length="241" mass="27026">MFHFHSSPQWLFFSFPSHVLFYSLMLLISSHFMSLSLLQEEFPRSPPGFSICEENLVLCNLSPSQFSGHSFRNGAATSTAAQGVSTASLQQLRCWSTSAFFAYVCLNFHSVLCSTIYLLLVELLHKQVTVGLFSFNLSLLPLLVCQARPSPSLCPHSQVYQVSILLLVSYHLSSPFACWARPHSHPPGLVRFIMSHPHLIRHIPALAIYFIPSPASLLLLSPSLFRLSLALTQQFVMFPFP</sequence>
<feature type="transmembrane region" description="Helical" evidence="1">
    <location>
        <begin position="100"/>
        <end position="121"/>
    </location>
</feature>
<name>A0ABU7CMJ2_9TELE</name>
<keyword evidence="1" id="KW-0472">Membrane</keyword>
<evidence type="ECO:0000313" key="2">
    <source>
        <dbReference type="EMBL" id="MED6262960.1"/>
    </source>
</evidence>
<proteinExistence type="predicted"/>
<evidence type="ECO:0000313" key="3">
    <source>
        <dbReference type="Proteomes" id="UP001345963"/>
    </source>
</evidence>
<dbReference type="InterPro" id="IPR013762">
    <property type="entry name" value="Integrase-like_cat_sf"/>
</dbReference>
<dbReference type="Proteomes" id="UP001345963">
    <property type="component" value="Unassembled WGS sequence"/>
</dbReference>
<organism evidence="2 3">
    <name type="scientific">Ataeniobius toweri</name>
    <dbReference type="NCBI Taxonomy" id="208326"/>
    <lineage>
        <taxon>Eukaryota</taxon>
        <taxon>Metazoa</taxon>
        <taxon>Chordata</taxon>
        <taxon>Craniata</taxon>
        <taxon>Vertebrata</taxon>
        <taxon>Euteleostomi</taxon>
        <taxon>Actinopterygii</taxon>
        <taxon>Neopterygii</taxon>
        <taxon>Teleostei</taxon>
        <taxon>Neoteleostei</taxon>
        <taxon>Acanthomorphata</taxon>
        <taxon>Ovalentaria</taxon>
        <taxon>Atherinomorphae</taxon>
        <taxon>Cyprinodontiformes</taxon>
        <taxon>Goodeidae</taxon>
        <taxon>Ataeniobius</taxon>
    </lineage>
</organism>
<feature type="transmembrane region" description="Helical" evidence="1">
    <location>
        <begin position="199"/>
        <end position="220"/>
    </location>
</feature>
<reference evidence="2 3" key="1">
    <citation type="submission" date="2021-07" db="EMBL/GenBank/DDBJ databases">
        <authorList>
            <person name="Palmer J.M."/>
        </authorList>
    </citation>
    <scope>NUCLEOTIDE SEQUENCE [LARGE SCALE GENOMIC DNA]</scope>
    <source>
        <strain evidence="2 3">AT_MEX2019</strain>
        <tissue evidence="2">Muscle</tissue>
    </source>
</reference>
<feature type="transmembrane region" description="Helical" evidence="1">
    <location>
        <begin position="20"/>
        <end position="38"/>
    </location>
</feature>
<dbReference type="EMBL" id="JAHUTI010097023">
    <property type="protein sequence ID" value="MED6262960.1"/>
    <property type="molecule type" value="Genomic_DNA"/>
</dbReference>
<evidence type="ECO:0000256" key="1">
    <source>
        <dbReference type="SAM" id="Phobius"/>
    </source>
</evidence>
<dbReference type="Gene3D" id="1.10.443.10">
    <property type="entry name" value="Intergrase catalytic core"/>
    <property type="match status" value="1"/>
</dbReference>